<feature type="compositionally biased region" description="Basic and acidic residues" evidence="1">
    <location>
        <begin position="128"/>
        <end position="153"/>
    </location>
</feature>
<name>A0A2R8FFY5_9VIRU</name>
<organism evidence="2">
    <name type="scientific">Cedratvirus Zaza IHUMI</name>
    <dbReference type="NCBI Taxonomy" id="2126979"/>
    <lineage>
        <taxon>Viruses</taxon>
        <taxon>Pithoviruses</taxon>
    </lineage>
</organism>
<protein>
    <submittedName>
        <fullName evidence="2">Uncharacterized protein</fullName>
    </submittedName>
</protein>
<reference evidence="2" key="1">
    <citation type="submission" date="2018-03" db="EMBL/GenBank/DDBJ databases">
        <authorList>
            <consortium name="Urmite Genomes"/>
        </authorList>
    </citation>
    <scope>NUCLEOTIDE SEQUENCE [LARGE SCALE GENOMIC DNA]</scope>
    <source>
        <strain evidence="2">IHUMI-S29</strain>
    </source>
</reference>
<gene>
    <name evidence="2" type="ORF">ZAZAV_549</name>
</gene>
<dbReference type="EMBL" id="LT994652">
    <property type="protein sequence ID" value="SPN79860.1"/>
    <property type="molecule type" value="Genomic_DNA"/>
</dbReference>
<evidence type="ECO:0000256" key="1">
    <source>
        <dbReference type="SAM" id="MobiDB-lite"/>
    </source>
</evidence>
<proteinExistence type="predicted"/>
<accession>A0A2R8FFY5</accession>
<feature type="region of interest" description="Disordered" evidence="1">
    <location>
        <begin position="106"/>
        <end position="153"/>
    </location>
</feature>
<dbReference type="Proteomes" id="UP000270547">
    <property type="component" value="Segment"/>
</dbReference>
<evidence type="ECO:0000313" key="2">
    <source>
        <dbReference type="EMBL" id="SPN79860.1"/>
    </source>
</evidence>
<sequence>MGNYLTNTASPGLTLEGQPILVRCKCSNQATYRFAIKVPLEASQKNFVKTYFALKKFSSGVYENREIFLGCERCVSEGEKQYFTYHPEGWTVGVCPATEFEDLCSESKNSPREHENALIESEGLSESVAREHENALIELTHDQVSGKEPESAP</sequence>